<sequence length="85" mass="8498">MQLPTIATILLLGTFGALAAPSSGNKACHPRCAEGEVCVAGTCVKPTFCGGFAGIQCEDGKKCVDDPRDGCDPLHGGADCGGICV</sequence>
<evidence type="ECO:0008006" key="4">
    <source>
        <dbReference type="Google" id="ProtNLM"/>
    </source>
</evidence>
<comment type="caution">
    <text evidence="2">The sequence shown here is derived from an EMBL/GenBank/DDBJ whole genome shotgun (WGS) entry which is preliminary data.</text>
</comment>
<accession>A0AAJ0FQP7</accession>
<dbReference type="GeneID" id="85312727"/>
<evidence type="ECO:0000256" key="1">
    <source>
        <dbReference type="SAM" id="SignalP"/>
    </source>
</evidence>
<dbReference type="RefSeq" id="XP_060287707.1">
    <property type="nucleotide sequence ID" value="XM_060429540.1"/>
</dbReference>
<feature type="chain" id="PRO_5042476683" description="EGF-like domain-containing protein" evidence="1">
    <location>
        <begin position="20"/>
        <end position="85"/>
    </location>
</feature>
<dbReference type="AlphaFoldDB" id="A0AAJ0FQP7"/>
<organism evidence="2 3">
    <name type="scientific">Phialemonium atrogriseum</name>
    <dbReference type="NCBI Taxonomy" id="1093897"/>
    <lineage>
        <taxon>Eukaryota</taxon>
        <taxon>Fungi</taxon>
        <taxon>Dikarya</taxon>
        <taxon>Ascomycota</taxon>
        <taxon>Pezizomycotina</taxon>
        <taxon>Sordariomycetes</taxon>
        <taxon>Sordariomycetidae</taxon>
        <taxon>Cephalothecales</taxon>
        <taxon>Cephalothecaceae</taxon>
        <taxon>Phialemonium</taxon>
    </lineage>
</organism>
<protein>
    <recommendedName>
        <fullName evidence="4">EGF-like domain-containing protein</fullName>
    </recommendedName>
</protein>
<dbReference type="EMBL" id="MU838998">
    <property type="protein sequence ID" value="KAK1771494.1"/>
    <property type="molecule type" value="Genomic_DNA"/>
</dbReference>
<keyword evidence="3" id="KW-1185">Reference proteome</keyword>
<dbReference type="Proteomes" id="UP001244011">
    <property type="component" value="Unassembled WGS sequence"/>
</dbReference>
<name>A0AAJ0FQP7_9PEZI</name>
<proteinExistence type="predicted"/>
<keyword evidence="1" id="KW-0732">Signal</keyword>
<gene>
    <name evidence="2" type="ORF">QBC33DRAFT_554659</name>
</gene>
<evidence type="ECO:0000313" key="2">
    <source>
        <dbReference type="EMBL" id="KAK1771494.1"/>
    </source>
</evidence>
<feature type="signal peptide" evidence="1">
    <location>
        <begin position="1"/>
        <end position="19"/>
    </location>
</feature>
<evidence type="ECO:0000313" key="3">
    <source>
        <dbReference type="Proteomes" id="UP001244011"/>
    </source>
</evidence>
<reference evidence="2" key="1">
    <citation type="submission" date="2023-06" db="EMBL/GenBank/DDBJ databases">
        <title>Genome-scale phylogeny and comparative genomics of the fungal order Sordariales.</title>
        <authorList>
            <consortium name="Lawrence Berkeley National Laboratory"/>
            <person name="Hensen N."/>
            <person name="Bonometti L."/>
            <person name="Westerberg I."/>
            <person name="Brannstrom I.O."/>
            <person name="Guillou S."/>
            <person name="Cros-Aarteil S."/>
            <person name="Calhoun S."/>
            <person name="Haridas S."/>
            <person name="Kuo A."/>
            <person name="Mondo S."/>
            <person name="Pangilinan J."/>
            <person name="Riley R."/>
            <person name="Labutti K."/>
            <person name="Andreopoulos B."/>
            <person name="Lipzen A."/>
            <person name="Chen C."/>
            <person name="Yanf M."/>
            <person name="Daum C."/>
            <person name="Ng V."/>
            <person name="Clum A."/>
            <person name="Steindorff A."/>
            <person name="Ohm R."/>
            <person name="Martin F."/>
            <person name="Silar P."/>
            <person name="Natvig D."/>
            <person name="Lalanne C."/>
            <person name="Gautier V."/>
            <person name="Ament-Velasquez S.L."/>
            <person name="Kruys A."/>
            <person name="Hutchinson M.I."/>
            <person name="Powell A.J."/>
            <person name="Barry K."/>
            <person name="Miller A.N."/>
            <person name="Grigoriev I.V."/>
            <person name="Debuchy R."/>
            <person name="Gladieux P."/>
            <person name="Thoren M.H."/>
            <person name="Johannesson H."/>
        </authorList>
    </citation>
    <scope>NUCLEOTIDE SEQUENCE</scope>
    <source>
        <strain evidence="2">8032-3</strain>
    </source>
</reference>